<evidence type="ECO:0000313" key="4">
    <source>
        <dbReference type="EMBL" id="KAL1552414.1"/>
    </source>
</evidence>
<evidence type="ECO:0000256" key="2">
    <source>
        <dbReference type="SAM" id="MobiDB-lite"/>
    </source>
</evidence>
<reference evidence="4 5" key="1">
    <citation type="submission" date="2024-06" db="EMBL/GenBank/DDBJ databases">
        <title>A chromosome level genome sequence of Diviner's sage (Salvia divinorum).</title>
        <authorList>
            <person name="Ford S.A."/>
            <person name="Ro D.-K."/>
            <person name="Ness R.W."/>
            <person name="Phillips M.A."/>
        </authorList>
    </citation>
    <scope>NUCLEOTIDE SEQUENCE [LARGE SCALE GENOMIC DNA]</scope>
    <source>
        <strain evidence="4">SAF-2024a</strain>
        <tissue evidence="4">Leaf</tissue>
    </source>
</reference>
<protein>
    <submittedName>
        <fullName evidence="4">Lysine-specific demethylase jmj32</fullName>
    </submittedName>
</protein>
<dbReference type="Gene3D" id="2.60.120.10">
    <property type="entry name" value="Jelly Rolls"/>
    <property type="match status" value="1"/>
</dbReference>
<proteinExistence type="inferred from homology"/>
<dbReference type="SUPFAM" id="SSF51197">
    <property type="entry name" value="Clavaminate synthase-like"/>
    <property type="match status" value="1"/>
</dbReference>
<dbReference type="SMART" id="SM00558">
    <property type="entry name" value="JmjC"/>
    <property type="match status" value="1"/>
</dbReference>
<comment type="similarity">
    <text evidence="1">Belongs to the JARID1 histone demethylase family.</text>
</comment>
<feature type="region of interest" description="Disordered" evidence="2">
    <location>
        <begin position="353"/>
        <end position="373"/>
    </location>
</feature>
<evidence type="ECO:0000313" key="5">
    <source>
        <dbReference type="Proteomes" id="UP001567538"/>
    </source>
</evidence>
<comment type="caution">
    <text evidence="4">The sequence shown here is derived from an EMBL/GenBank/DDBJ whole genome shotgun (WGS) entry which is preliminary data.</text>
</comment>
<dbReference type="Pfam" id="PF13621">
    <property type="entry name" value="Cupin_8"/>
    <property type="match status" value="1"/>
</dbReference>
<dbReference type="PROSITE" id="PS51184">
    <property type="entry name" value="JMJC"/>
    <property type="match status" value="1"/>
</dbReference>
<dbReference type="EMBL" id="JBEAFC010000006">
    <property type="protein sequence ID" value="KAL1552414.1"/>
    <property type="molecule type" value="Genomic_DNA"/>
</dbReference>
<dbReference type="PANTHER" id="PTHR12461">
    <property type="entry name" value="HYPOXIA-INDUCIBLE FACTOR 1 ALPHA INHIBITOR-RELATED"/>
    <property type="match status" value="1"/>
</dbReference>
<dbReference type="InterPro" id="IPR041667">
    <property type="entry name" value="Cupin_8"/>
</dbReference>
<dbReference type="InterPro" id="IPR003347">
    <property type="entry name" value="JmjC_dom"/>
</dbReference>
<sequence length="373" mass="42137">MTEKIESSIENLWQDVRELSLGSPPHVDQLPAPPTPLQFLRRYVAANKPCLISAAVPDWPALSLWPSTDYLRSALATTPVSLHLTPTGRADALAPHPSVPSSLSFASSHVETLSFPEALDSVLASDNEGKKVAYLQQQNDCFRREYGALGADCEEHVPWATAALGCAPEAVNLWIGNRFSETSFHKDHYENLYVVITGEKKFLLLPPTDFHRMYIREYPAAKYVYHQDSGEFSLELEDPTSNVPWCSVDPYPSPKDKRREMEKFPLYFNGPKPFEVSVKAGEMLYLPSMWFHHVRQSLDDTGLTIAINYWYDMQFDIKYAYFNFLQSIPRTDPSRRRLRNDKARLGLSLCSSGDESDIEVSHDTRGAGDDGNN</sequence>
<evidence type="ECO:0000259" key="3">
    <source>
        <dbReference type="PROSITE" id="PS51184"/>
    </source>
</evidence>
<evidence type="ECO:0000256" key="1">
    <source>
        <dbReference type="ARBA" id="ARBA00006801"/>
    </source>
</evidence>
<dbReference type="InterPro" id="IPR014710">
    <property type="entry name" value="RmlC-like_jellyroll"/>
</dbReference>
<gene>
    <name evidence="4" type="primary">JMJ32</name>
    <name evidence="4" type="ORF">AAHA92_13214</name>
</gene>
<dbReference type="Proteomes" id="UP001567538">
    <property type="component" value="Unassembled WGS sequence"/>
</dbReference>
<accession>A0ABD1HBD1</accession>
<dbReference type="AlphaFoldDB" id="A0ABD1HBD1"/>
<feature type="domain" description="JmjC" evidence="3">
    <location>
        <begin position="133"/>
        <end position="326"/>
    </location>
</feature>
<feature type="compositionally biased region" description="Basic and acidic residues" evidence="2">
    <location>
        <begin position="359"/>
        <end position="373"/>
    </location>
</feature>
<dbReference type="PANTHER" id="PTHR12461:SF99">
    <property type="entry name" value="BIFUNCTIONAL PEPTIDASE AND (3S)-LYSYL HYDROXYLASE JMJD7"/>
    <property type="match status" value="1"/>
</dbReference>
<keyword evidence="5" id="KW-1185">Reference proteome</keyword>
<organism evidence="4 5">
    <name type="scientific">Salvia divinorum</name>
    <name type="common">Maria pastora</name>
    <name type="synonym">Diviner's sage</name>
    <dbReference type="NCBI Taxonomy" id="28513"/>
    <lineage>
        <taxon>Eukaryota</taxon>
        <taxon>Viridiplantae</taxon>
        <taxon>Streptophyta</taxon>
        <taxon>Embryophyta</taxon>
        <taxon>Tracheophyta</taxon>
        <taxon>Spermatophyta</taxon>
        <taxon>Magnoliopsida</taxon>
        <taxon>eudicotyledons</taxon>
        <taxon>Gunneridae</taxon>
        <taxon>Pentapetalae</taxon>
        <taxon>asterids</taxon>
        <taxon>lamiids</taxon>
        <taxon>Lamiales</taxon>
        <taxon>Lamiaceae</taxon>
        <taxon>Nepetoideae</taxon>
        <taxon>Mentheae</taxon>
        <taxon>Salviinae</taxon>
        <taxon>Salvia</taxon>
        <taxon>Salvia subgen. Calosphace</taxon>
    </lineage>
</organism>
<name>A0ABD1HBD1_SALDI</name>